<keyword evidence="6 8" id="KW-1133">Transmembrane helix</keyword>
<keyword evidence="4" id="KW-0997">Cell inner membrane</keyword>
<feature type="transmembrane region" description="Helical" evidence="8">
    <location>
        <begin position="353"/>
        <end position="373"/>
    </location>
</feature>
<sequence length="551" mass="60226">MTAGRLLFLLPLVYLAIFFVYPLGSILERSLGGESGFGFDPFKVLLNDSYYLGRIWFTVWQAVVSTLLTLAVGLPAAFLFARYEFPGKTLLKAISTLPFVMPTIVVAMGFTALFGSQGIVNSALESMFGLDEPPVRISNSLTIIFMAHAFYNYAIIVRIVSALWSNLDPNLEHSAKVLGAGPFRTFYHVTLPMLLPAIASASLLAFAFSFTSFGVVLVLGGPEFATLEVAIYELTAKLFRLPLAGALSIIQLGFTYFFLLLYSRFQEQSVVRMDLKPREATSRKPVRLWDKVLVIAMVLVLLAMLSPLIALVVRWITFDGGFGTAQMANLFSDERRSYFHLSPVKIIWNSLRFAMTTVAISLVVGTIISYFITTARRRWRNMADALVMLPLGVSAVTLGFGYIIALGRPPLDLRGSWLILVIAHSLVAYPFVIRSLLPVLKGMNPNLREAAAVLGASPSKVFLLVELPMIAPALLVGATFAFAVSMGEFGASLILVRAEFTTMPVAIFRFLGLPGASNLGMALGMSVLLMAVVAVGFIAIERFRYKGVGGF</sequence>
<evidence type="ECO:0000256" key="8">
    <source>
        <dbReference type="SAM" id="Phobius"/>
    </source>
</evidence>
<feature type="transmembrane region" description="Helical" evidence="8">
    <location>
        <begin position="186"/>
        <end position="219"/>
    </location>
</feature>
<dbReference type="PANTHER" id="PTHR43357:SF4">
    <property type="entry name" value="INNER MEMBRANE ABC TRANSPORTER PERMEASE PROTEIN YDCV"/>
    <property type="match status" value="1"/>
</dbReference>
<evidence type="ECO:0000259" key="9">
    <source>
        <dbReference type="PROSITE" id="PS50928"/>
    </source>
</evidence>
<feature type="transmembrane region" description="Helical" evidence="8">
    <location>
        <begin position="7"/>
        <end position="27"/>
    </location>
</feature>
<evidence type="ECO:0000256" key="7">
    <source>
        <dbReference type="ARBA" id="ARBA00023136"/>
    </source>
</evidence>
<dbReference type="PANTHER" id="PTHR43357">
    <property type="entry name" value="INNER MEMBRANE ABC TRANSPORTER PERMEASE PROTEIN YDCV"/>
    <property type="match status" value="1"/>
</dbReference>
<feature type="transmembrane region" description="Helical" evidence="8">
    <location>
        <begin position="417"/>
        <end position="440"/>
    </location>
</feature>
<feature type="transmembrane region" description="Helical" evidence="8">
    <location>
        <begin position="385"/>
        <end position="405"/>
    </location>
</feature>
<dbReference type="AlphaFoldDB" id="A0A160VAG0"/>
<evidence type="ECO:0000256" key="4">
    <source>
        <dbReference type="ARBA" id="ARBA00022519"/>
    </source>
</evidence>
<feature type="transmembrane region" description="Helical" evidence="8">
    <location>
        <begin position="519"/>
        <end position="540"/>
    </location>
</feature>
<dbReference type="GO" id="GO:0005886">
    <property type="term" value="C:plasma membrane"/>
    <property type="evidence" value="ECO:0007669"/>
    <property type="project" value="UniProtKB-SubCell"/>
</dbReference>
<dbReference type="Pfam" id="PF00528">
    <property type="entry name" value="BPD_transp_1"/>
    <property type="match status" value="2"/>
</dbReference>
<dbReference type="SUPFAM" id="SSF161098">
    <property type="entry name" value="MetI-like"/>
    <property type="match status" value="2"/>
</dbReference>
<feature type="transmembrane region" description="Helical" evidence="8">
    <location>
        <begin position="140"/>
        <end position="165"/>
    </location>
</feature>
<dbReference type="InterPro" id="IPR000515">
    <property type="entry name" value="MetI-like"/>
</dbReference>
<dbReference type="GO" id="GO:0055085">
    <property type="term" value="P:transmembrane transport"/>
    <property type="evidence" value="ECO:0007669"/>
    <property type="project" value="InterPro"/>
</dbReference>
<evidence type="ECO:0000313" key="10">
    <source>
        <dbReference type="EMBL" id="CUV01450.1"/>
    </source>
</evidence>
<keyword evidence="5 8" id="KW-0812">Transmembrane</keyword>
<dbReference type="EMBL" id="FAXA01000075">
    <property type="protein sequence ID" value="CUV01450.1"/>
    <property type="molecule type" value="Genomic_DNA"/>
</dbReference>
<reference evidence="10" key="1">
    <citation type="submission" date="2015-10" db="EMBL/GenBank/DDBJ databases">
        <authorList>
            <person name="Gilbert D.G."/>
        </authorList>
    </citation>
    <scope>NUCLEOTIDE SEQUENCE</scope>
</reference>
<evidence type="ECO:0000256" key="2">
    <source>
        <dbReference type="ARBA" id="ARBA00022448"/>
    </source>
</evidence>
<proteinExistence type="predicted"/>
<feature type="transmembrane region" description="Helical" evidence="8">
    <location>
        <begin position="292"/>
        <end position="317"/>
    </location>
</feature>
<keyword evidence="7 8" id="KW-0472">Membrane</keyword>
<accession>A0A160VAG0</accession>
<evidence type="ECO:0000256" key="5">
    <source>
        <dbReference type="ARBA" id="ARBA00022692"/>
    </source>
</evidence>
<feature type="transmembrane region" description="Helical" evidence="8">
    <location>
        <begin position="239"/>
        <end position="262"/>
    </location>
</feature>
<comment type="subcellular location">
    <subcellularLocation>
        <location evidence="1">Cell inner membrane</location>
        <topology evidence="1">Multi-pass membrane protein</topology>
    </subcellularLocation>
</comment>
<feature type="transmembrane region" description="Helical" evidence="8">
    <location>
        <begin position="461"/>
        <end position="483"/>
    </location>
</feature>
<protein>
    <submittedName>
        <fullName evidence="10">Thiamin ABC transporter, transmembrane component</fullName>
    </submittedName>
</protein>
<feature type="transmembrane region" description="Helical" evidence="8">
    <location>
        <begin position="93"/>
        <end position="120"/>
    </location>
</feature>
<feature type="domain" description="ABC transmembrane type-1" evidence="9">
    <location>
        <begin position="347"/>
        <end position="540"/>
    </location>
</feature>
<feature type="transmembrane region" description="Helical" evidence="8">
    <location>
        <begin position="55"/>
        <end position="81"/>
    </location>
</feature>
<dbReference type="CDD" id="cd06261">
    <property type="entry name" value="TM_PBP2"/>
    <property type="match status" value="2"/>
</dbReference>
<keyword evidence="2" id="KW-0813">Transport</keyword>
<gene>
    <name evidence="10" type="ORF">MGWOODY_Clf300</name>
</gene>
<keyword evidence="3" id="KW-1003">Cell membrane</keyword>
<feature type="domain" description="ABC transmembrane type-1" evidence="9">
    <location>
        <begin position="55"/>
        <end position="262"/>
    </location>
</feature>
<evidence type="ECO:0000256" key="6">
    <source>
        <dbReference type="ARBA" id="ARBA00022989"/>
    </source>
</evidence>
<dbReference type="InterPro" id="IPR035906">
    <property type="entry name" value="MetI-like_sf"/>
</dbReference>
<evidence type="ECO:0000256" key="3">
    <source>
        <dbReference type="ARBA" id="ARBA00022475"/>
    </source>
</evidence>
<dbReference type="PROSITE" id="PS50928">
    <property type="entry name" value="ABC_TM1"/>
    <property type="match status" value="2"/>
</dbReference>
<name>A0A160VAG0_9ZZZZ</name>
<dbReference type="Gene3D" id="1.10.3720.10">
    <property type="entry name" value="MetI-like"/>
    <property type="match status" value="2"/>
</dbReference>
<evidence type="ECO:0000256" key="1">
    <source>
        <dbReference type="ARBA" id="ARBA00004429"/>
    </source>
</evidence>
<organism evidence="10">
    <name type="scientific">hydrothermal vent metagenome</name>
    <dbReference type="NCBI Taxonomy" id="652676"/>
    <lineage>
        <taxon>unclassified sequences</taxon>
        <taxon>metagenomes</taxon>
        <taxon>ecological metagenomes</taxon>
    </lineage>
</organism>